<dbReference type="PROSITE" id="PS50110">
    <property type="entry name" value="RESPONSE_REGULATORY"/>
    <property type="match status" value="1"/>
</dbReference>
<dbReference type="GO" id="GO:0000976">
    <property type="term" value="F:transcription cis-regulatory region binding"/>
    <property type="evidence" value="ECO:0007669"/>
    <property type="project" value="TreeGrafter"/>
</dbReference>
<organism evidence="12">
    <name type="scientific">uncultured Anaerotruncus sp</name>
    <dbReference type="NCBI Taxonomy" id="905011"/>
    <lineage>
        <taxon>Bacteria</taxon>
        <taxon>Bacillati</taxon>
        <taxon>Bacillota</taxon>
        <taxon>Clostridia</taxon>
        <taxon>Eubacteriales</taxon>
        <taxon>Oscillospiraceae</taxon>
        <taxon>Anaerotruncus</taxon>
        <taxon>environmental samples</taxon>
    </lineage>
</organism>
<gene>
    <name evidence="12" type="primary">mprA</name>
    <name evidence="12" type="ORF">AULFYP135_01171</name>
</gene>
<dbReference type="Gene3D" id="3.40.50.2300">
    <property type="match status" value="1"/>
</dbReference>
<feature type="domain" description="Response regulatory" evidence="10">
    <location>
        <begin position="3"/>
        <end position="119"/>
    </location>
</feature>
<dbReference type="CDD" id="cd00383">
    <property type="entry name" value="trans_reg_C"/>
    <property type="match status" value="1"/>
</dbReference>
<keyword evidence="2 8" id="KW-0597">Phosphoprotein</keyword>
<dbReference type="AlphaFoldDB" id="A0A6N2SYW0"/>
<dbReference type="Gene3D" id="1.10.10.10">
    <property type="entry name" value="Winged helix-like DNA-binding domain superfamily/Winged helix DNA-binding domain"/>
    <property type="match status" value="1"/>
</dbReference>
<dbReference type="SMART" id="SM00862">
    <property type="entry name" value="Trans_reg_C"/>
    <property type="match status" value="1"/>
</dbReference>
<dbReference type="GO" id="GO:0006355">
    <property type="term" value="P:regulation of DNA-templated transcription"/>
    <property type="evidence" value="ECO:0007669"/>
    <property type="project" value="InterPro"/>
</dbReference>
<keyword evidence="5 9" id="KW-0238">DNA-binding</keyword>
<evidence type="ECO:0000256" key="6">
    <source>
        <dbReference type="ARBA" id="ARBA00023163"/>
    </source>
</evidence>
<dbReference type="PANTHER" id="PTHR48111:SF1">
    <property type="entry name" value="TWO-COMPONENT RESPONSE REGULATOR ORR33"/>
    <property type="match status" value="1"/>
</dbReference>
<evidence type="ECO:0000256" key="3">
    <source>
        <dbReference type="ARBA" id="ARBA00023012"/>
    </source>
</evidence>
<reference evidence="12" key="1">
    <citation type="submission" date="2019-11" db="EMBL/GenBank/DDBJ databases">
        <authorList>
            <person name="Feng L."/>
        </authorList>
    </citation>
    <scope>NUCLEOTIDE SEQUENCE</scope>
    <source>
        <strain evidence="12">AundefinedLFYP135</strain>
    </source>
</reference>
<dbReference type="PANTHER" id="PTHR48111">
    <property type="entry name" value="REGULATOR OF RPOS"/>
    <property type="match status" value="1"/>
</dbReference>
<dbReference type="SUPFAM" id="SSF52172">
    <property type="entry name" value="CheY-like"/>
    <property type="match status" value="1"/>
</dbReference>
<dbReference type="GO" id="GO:0005829">
    <property type="term" value="C:cytosol"/>
    <property type="evidence" value="ECO:0007669"/>
    <property type="project" value="TreeGrafter"/>
</dbReference>
<name>A0A6N2SYW0_9FIRM</name>
<evidence type="ECO:0000256" key="5">
    <source>
        <dbReference type="ARBA" id="ARBA00023125"/>
    </source>
</evidence>
<sequence>MALIYCVEDDLGIRELVLCALGTAGHEAKGFENADQFFAAVGERRPQMAILDIMLPDTDGITILKKLKGNRATDDIAVVMLTAKTSEPDKVAGLELGADDYIAKPFGVLEFLARVKAVLRRTGKKGEGDGNVLSCGELTLDVDKREVWYGSQEISLTYKEFELLRYLLSNQGFVLSRDQITERIWGFDFEGESRTVDMHIKAVRQKLDEAGCPSIIKTVRGVGYKLEG</sequence>
<dbReference type="EMBL" id="CACRSL010000003">
    <property type="protein sequence ID" value="VYS98364.1"/>
    <property type="molecule type" value="Genomic_DNA"/>
</dbReference>
<dbReference type="SUPFAM" id="SSF46894">
    <property type="entry name" value="C-terminal effector domain of the bipartite response regulators"/>
    <property type="match status" value="1"/>
</dbReference>
<proteinExistence type="predicted"/>
<evidence type="ECO:0000256" key="4">
    <source>
        <dbReference type="ARBA" id="ARBA00023015"/>
    </source>
</evidence>
<protein>
    <recommendedName>
        <fullName evidence="1">Stage 0 sporulation protein A homolog</fullName>
    </recommendedName>
</protein>
<dbReference type="InterPro" id="IPR039420">
    <property type="entry name" value="WalR-like"/>
</dbReference>
<keyword evidence="6" id="KW-0804">Transcription</keyword>
<evidence type="ECO:0000256" key="2">
    <source>
        <dbReference type="ARBA" id="ARBA00022553"/>
    </source>
</evidence>
<keyword evidence="3" id="KW-0902">Two-component regulatory system</keyword>
<evidence type="ECO:0000259" key="11">
    <source>
        <dbReference type="PROSITE" id="PS51755"/>
    </source>
</evidence>
<evidence type="ECO:0000259" key="10">
    <source>
        <dbReference type="PROSITE" id="PS50110"/>
    </source>
</evidence>
<dbReference type="SMART" id="SM00448">
    <property type="entry name" value="REC"/>
    <property type="match status" value="1"/>
</dbReference>
<accession>A0A6N2SYW0</accession>
<dbReference type="Pfam" id="PF00072">
    <property type="entry name" value="Response_reg"/>
    <property type="match status" value="1"/>
</dbReference>
<evidence type="ECO:0000313" key="12">
    <source>
        <dbReference type="EMBL" id="VYS98364.1"/>
    </source>
</evidence>
<evidence type="ECO:0000256" key="1">
    <source>
        <dbReference type="ARBA" id="ARBA00018672"/>
    </source>
</evidence>
<dbReference type="Gene3D" id="6.10.250.690">
    <property type="match status" value="1"/>
</dbReference>
<dbReference type="GO" id="GO:0032993">
    <property type="term" value="C:protein-DNA complex"/>
    <property type="evidence" value="ECO:0007669"/>
    <property type="project" value="TreeGrafter"/>
</dbReference>
<comment type="function">
    <text evidence="7">May play the central regulatory role in sporulation. It may be an element of the effector pathway responsible for the activation of sporulation genes in response to nutritional stress. Spo0A may act in concert with spo0H (a sigma factor) to control the expression of some genes that are critical to the sporulation process.</text>
</comment>
<dbReference type="InterPro" id="IPR016032">
    <property type="entry name" value="Sig_transdc_resp-reg_C-effctor"/>
</dbReference>
<keyword evidence="4" id="KW-0805">Transcription regulation</keyword>
<evidence type="ECO:0000256" key="7">
    <source>
        <dbReference type="ARBA" id="ARBA00024867"/>
    </source>
</evidence>
<feature type="domain" description="OmpR/PhoB-type" evidence="11">
    <location>
        <begin position="130"/>
        <end position="228"/>
    </location>
</feature>
<dbReference type="InterPro" id="IPR011006">
    <property type="entry name" value="CheY-like_superfamily"/>
</dbReference>
<dbReference type="InterPro" id="IPR001789">
    <property type="entry name" value="Sig_transdc_resp-reg_receiver"/>
</dbReference>
<feature type="DNA-binding region" description="OmpR/PhoB-type" evidence="9">
    <location>
        <begin position="130"/>
        <end position="228"/>
    </location>
</feature>
<dbReference type="Pfam" id="PF00486">
    <property type="entry name" value="Trans_reg_C"/>
    <property type="match status" value="1"/>
</dbReference>
<dbReference type="FunFam" id="1.10.10.10:FF:000005">
    <property type="entry name" value="Two-component system response regulator"/>
    <property type="match status" value="1"/>
</dbReference>
<dbReference type="InterPro" id="IPR036388">
    <property type="entry name" value="WH-like_DNA-bd_sf"/>
</dbReference>
<dbReference type="PROSITE" id="PS51755">
    <property type="entry name" value="OMPR_PHOB"/>
    <property type="match status" value="1"/>
</dbReference>
<dbReference type="InterPro" id="IPR001867">
    <property type="entry name" value="OmpR/PhoB-type_DNA-bd"/>
</dbReference>
<evidence type="ECO:0000256" key="9">
    <source>
        <dbReference type="PROSITE-ProRule" id="PRU01091"/>
    </source>
</evidence>
<feature type="modified residue" description="4-aspartylphosphate" evidence="8">
    <location>
        <position position="52"/>
    </location>
</feature>
<dbReference type="GO" id="GO:0000156">
    <property type="term" value="F:phosphorelay response regulator activity"/>
    <property type="evidence" value="ECO:0007669"/>
    <property type="project" value="TreeGrafter"/>
</dbReference>
<evidence type="ECO:0000256" key="8">
    <source>
        <dbReference type="PROSITE-ProRule" id="PRU00169"/>
    </source>
</evidence>